<evidence type="ECO:0000256" key="9">
    <source>
        <dbReference type="HAMAP-Rule" id="MF_00318"/>
    </source>
</evidence>
<dbReference type="EC" id="4.2.1.11" evidence="3 9"/>
<feature type="binding site" evidence="9">
    <location>
        <position position="381"/>
    </location>
    <ligand>
        <name>(2R)-2-phosphoglycerate</name>
        <dbReference type="ChEBI" id="CHEBI:58289"/>
    </ligand>
</feature>
<evidence type="ECO:0000256" key="11">
    <source>
        <dbReference type="PIRSR" id="PIRSR001400-2"/>
    </source>
</evidence>
<dbReference type="AlphaFoldDB" id="A0AAC9X6T1"/>
<comment type="subcellular location">
    <subcellularLocation>
        <location evidence="9">Cytoplasm</location>
    </subcellularLocation>
    <subcellularLocation>
        <location evidence="9">Secreted</location>
    </subcellularLocation>
    <subcellularLocation>
        <location evidence="9">Cell surface</location>
    </subcellularLocation>
    <text evidence="9">Fractions of enolase are present in both the cytoplasm and on the cell surface.</text>
</comment>
<dbReference type="GO" id="GO:0000015">
    <property type="term" value="C:phosphopyruvate hydratase complex"/>
    <property type="evidence" value="ECO:0007669"/>
    <property type="project" value="InterPro"/>
</dbReference>
<comment type="catalytic activity">
    <reaction evidence="9">
        <text>(2R)-2-phosphoglycerate = phosphoenolpyruvate + H2O</text>
        <dbReference type="Rhea" id="RHEA:10164"/>
        <dbReference type="ChEBI" id="CHEBI:15377"/>
        <dbReference type="ChEBI" id="CHEBI:58289"/>
        <dbReference type="ChEBI" id="CHEBI:58702"/>
        <dbReference type="EC" id="4.2.1.11"/>
    </reaction>
</comment>
<dbReference type="SMART" id="SM01192">
    <property type="entry name" value="Enolase_C"/>
    <property type="match status" value="1"/>
</dbReference>
<dbReference type="GO" id="GO:0006096">
    <property type="term" value="P:glycolytic process"/>
    <property type="evidence" value="ECO:0007669"/>
    <property type="project" value="UniProtKB-UniRule"/>
</dbReference>
<feature type="binding site" evidence="11">
    <location>
        <begin position="378"/>
        <end position="381"/>
    </location>
    <ligand>
        <name>substrate</name>
    </ligand>
</feature>
<feature type="active site" description="Proton donor" evidence="9 10">
    <location>
        <position position="210"/>
    </location>
</feature>
<dbReference type="InterPro" id="IPR029017">
    <property type="entry name" value="Enolase-like_N"/>
</dbReference>
<evidence type="ECO:0000256" key="7">
    <source>
        <dbReference type="ARBA" id="ARBA00023152"/>
    </source>
</evidence>
<feature type="active site" description="Proton acceptor" evidence="9 10">
    <location>
        <position position="351"/>
    </location>
</feature>
<dbReference type="HAMAP" id="MF_00318">
    <property type="entry name" value="Enolase"/>
    <property type="match status" value="1"/>
</dbReference>
<keyword evidence="7 9" id="KW-0324">Glycolysis</keyword>
<dbReference type="SMART" id="SM01193">
    <property type="entry name" value="Enolase_N"/>
    <property type="match status" value="1"/>
</dbReference>
<feature type="binding site" evidence="11">
    <location>
        <position position="169"/>
    </location>
    <ligand>
        <name>substrate</name>
    </ligand>
</feature>
<dbReference type="GO" id="GO:0009986">
    <property type="term" value="C:cell surface"/>
    <property type="evidence" value="ECO:0007669"/>
    <property type="project" value="UniProtKB-SubCell"/>
</dbReference>
<evidence type="ECO:0000256" key="8">
    <source>
        <dbReference type="ARBA" id="ARBA00023239"/>
    </source>
</evidence>
<dbReference type="InterPro" id="IPR020809">
    <property type="entry name" value="Enolase_CS"/>
</dbReference>
<dbReference type="PIRSF" id="PIRSF001400">
    <property type="entry name" value="Enolase"/>
    <property type="match status" value="1"/>
</dbReference>
<dbReference type="SFLD" id="SFLDF00002">
    <property type="entry name" value="enolase"/>
    <property type="match status" value="1"/>
</dbReference>
<comment type="cofactor">
    <cofactor evidence="12">
        <name>Mg(2+)</name>
        <dbReference type="ChEBI" id="CHEBI:18420"/>
    </cofactor>
    <text evidence="12">Mg(2+) is required for catalysis and for stabilizing the dimer.</text>
</comment>
<keyword evidence="9" id="KW-0963">Cytoplasm</keyword>
<dbReference type="InterPro" id="IPR020810">
    <property type="entry name" value="Enolase_C"/>
</dbReference>
<feature type="domain" description="Enolase N-terminal" evidence="14">
    <location>
        <begin position="3"/>
        <end position="133"/>
    </location>
</feature>
<dbReference type="SFLD" id="SFLDG00178">
    <property type="entry name" value="enolase"/>
    <property type="match status" value="1"/>
</dbReference>
<keyword evidence="5 9" id="KW-0964">Secreted</keyword>
<dbReference type="PRINTS" id="PR00148">
    <property type="entry name" value="ENOLASE"/>
</dbReference>
<evidence type="ECO:0000256" key="1">
    <source>
        <dbReference type="ARBA" id="ARBA00005031"/>
    </source>
</evidence>
<protein>
    <recommendedName>
        <fullName evidence="4 9">Enolase</fullName>
        <ecNumber evidence="3 9">4.2.1.11</ecNumber>
    </recommendedName>
    <alternativeName>
        <fullName evidence="9">2-phospho-D-glycerate hydro-lyase</fullName>
    </alternativeName>
    <alternativeName>
        <fullName evidence="9">2-phosphoglycerate dehydratase</fullName>
    </alternativeName>
</protein>
<feature type="binding site" evidence="9 12">
    <location>
        <position position="326"/>
    </location>
    <ligand>
        <name>Mg(2+)</name>
        <dbReference type="ChEBI" id="CHEBI:18420"/>
    </ligand>
</feature>
<feature type="domain" description="Enolase C-terminal TIM barrel" evidence="13">
    <location>
        <begin position="144"/>
        <end position="439"/>
    </location>
</feature>
<feature type="binding site" evidence="11">
    <location>
        <position position="402"/>
    </location>
    <ligand>
        <name>substrate</name>
    </ligand>
</feature>
<feature type="binding site" evidence="11">
    <location>
        <position position="326"/>
    </location>
    <ligand>
        <name>substrate</name>
    </ligand>
</feature>
<dbReference type="CDD" id="cd03313">
    <property type="entry name" value="enolase"/>
    <property type="match status" value="1"/>
</dbReference>
<dbReference type="PANTHER" id="PTHR11902">
    <property type="entry name" value="ENOLASE"/>
    <property type="match status" value="1"/>
</dbReference>
<feature type="binding site" evidence="9 12">
    <location>
        <position position="300"/>
    </location>
    <ligand>
        <name>Mg(2+)</name>
        <dbReference type="ChEBI" id="CHEBI:18420"/>
    </ligand>
</feature>
<feature type="binding site" evidence="9">
    <location>
        <position position="402"/>
    </location>
    <ligand>
        <name>(2R)-2-phosphoglycerate</name>
        <dbReference type="ChEBI" id="CHEBI:58289"/>
    </ligand>
</feature>
<name>A0AAC9X6T1_UREPR</name>
<keyword evidence="9 12" id="KW-0479">Metal-binding</keyword>
<sequence>MKIINLLAYQILDSRGQPTVAVKLFLENDQSVIAMVPSGASTGTKEALELRDGDVNYFFNKSVKLAIQNINNIIRPHLINKNVLNFFELDNLLINLDGTENKSKLGANALLGVSIAIVKAGAIAASKPLYQYIKEDLMHNYDVNYYAPIPLMNFINGGAHADNDLDIQEFMIVPLNAISFSQAIQIGSEIFHQLDKLLKSNHLSTTKGDEGGFAPMLKNNYVTLELLVHAIKKAHYLPSKTQGVCLALDVAASELYENGKYFFKKSSSHNITLEQTSFSSDEWIKYWSKLVSMFPIISIEDCFEENDWNSFALFLKNNPHIQVVGDDLYCTNLKYLQKGIDFKATNAILIKPNQIGTISETLDVIKFAQKNNINTIISHRSGETEDTFIADLAIGVGAGQIKTGSLSRSERIAKYNRILEIEQELKDKLIYEPNKFFKFR</sequence>
<dbReference type="RefSeq" id="WP_006689212.1">
    <property type="nucleotide sequence ID" value="NZ_CAMQQM010000020.1"/>
</dbReference>
<comment type="pathway">
    <text evidence="1 9">Carbohydrate degradation; glycolysis; pyruvate from D-glyceraldehyde 3-phosphate: step 4/5.</text>
</comment>
<feature type="binding site" evidence="9 12">
    <location>
        <position position="249"/>
    </location>
    <ligand>
        <name>Mg(2+)</name>
        <dbReference type="ChEBI" id="CHEBI:18420"/>
    </ligand>
</feature>
<organism evidence="15 16">
    <name type="scientific">Ureaplasma parvum</name>
    <name type="common">Ureaplasma urealyticum biotype 1</name>
    <dbReference type="NCBI Taxonomy" id="134821"/>
    <lineage>
        <taxon>Bacteria</taxon>
        <taxon>Bacillati</taxon>
        <taxon>Mycoplasmatota</taxon>
        <taxon>Mycoplasmoidales</taxon>
        <taxon>Mycoplasmoidaceae</taxon>
        <taxon>Ureaplasma</taxon>
    </lineage>
</organism>
<dbReference type="SUPFAM" id="SSF51604">
    <property type="entry name" value="Enolase C-terminal domain-like"/>
    <property type="match status" value="1"/>
</dbReference>
<dbReference type="Pfam" id="PF00113">
    <property type="entry name" value="Enolase_C"/>
    <property type="match status" value="1"/>
</dbReference>
<dbReference type="SFLD" id="SFLDS00001">
    <property type="entry name" value="Enolase"/>
    <property type="match status" value="1"/>
</dbReference>
<dbReference type="GO" id="GO:0005576">
    <property type="term" value="C:extracellular region"/>
    <property type="evidence" value="ECO:0007669"/>
    <property type="project" value="UniProtKB-SubCell"/>
</dbReference>
<dbReference type="PROSITE" id="PS00164">
    <property type="entry name" value="ENOLASE"/>
    <property type="match status" value="1"/>
</dbReference>
<dbReference type="GO" id="GO:0000287">
    <property type="term" value="F:magnesium ion binding"/>
    <property type="evidence" value="ECO:0007669"/>
    <property type="project" value="UniProtKB-UniRule"/>
</dbReference>
<dbReference type="Pfam" id="PF03952">
    <property type="entry name" value="Enolase_N"/>
    <property type="match status" value="1"/>
</dbReference>
<keyword evidence="6 9" id="KW-0460">Magnesium</keyword>
<comment type="function">
    <text evidence="9">Catalyzes the reversible conversion of 2-phosphoglycerate (2-PG) into phosphoenolpyruvate (PEP). It is essential for the degradation of carbohydrates via glycolysis.</text>
</comment>
<evidence type="ECO:0000313" key="16">
    <source>
        <dbReference type="Proteomes" id="UP000197054"/>
    </source>
</evidence>
<dbReference type="NCBIfam" id="TIGR01060">
    <property type="entry name" value="eno"/>
    <property type="match status" value="1"/>
</dbReference>
<keyword evidence="8 9" id="KW-0456">Lyase</keyword>
<feature type="binding site" evidence="9">
    <location>
        <position position="351"/>
    </location>
    <ligand>
        <name>(2R)-2-phosphoglycerate</name>
        <dbReference type="ChEBI" id="CHEBI:58289"/>
    </ligand>
</feature>
<evidence type="ECO:0000256" key="6">
    <source>
        <dbReference type="ARBA" id="ARBA00022842"/>
    </source>
</evidence>
<comment type="cofactor">
    <cofactor evidence="9">
        <name>Mg(2+)</name>
        <dbReference type="ChEBI" id="CHEBI:18420"/>
    </cofactor>
    <text evidence="9">Binds a second Mg(2+) ion via substrate during catalysis.</text>
</comment>
<evidence type="ECO:0000259" key="14">
    <source>
        <dbReference type="SMART" id="SM01193"/>
    </source>
</evidence>
<proteinExistence type="inferred from homology"/>
<dbReference type="EMBL" id="CP021991">
    <property type="protein sequence ID" value="ASD29868.1"/>
    <property type="molecule type" value="Genomic_DNA"/>
</dbReference>
<dbReference type="Proteomes" id="UP000197054">
    <property type="component" value="Chromosome"/>
</dbReference>
<evidence type="ECO:0000259" key="13">
    <source>
        <dbReference type="SMART" id="SM01192"/>
    </source>
</evidence>
<dbReference type="Gene3D" id="3.20.20.120">
    <property type="entry name" value="Enolase-like C-terminal domain"/>
    <property type="match status" value="1"/>
</dbReference>
<evidence type="ECO:0000313" key="15">
    <source>
        <dbReference type="EMBL" id="ASD29868.1"/>
    </source>
</evidence>
<evidence type="ECO:0000256" key="10">
    <source>
        <dbReference type="PIRSR" id="PIRSR001400-1"/>
    </source>
</evidence>
<comment type="similarity">
    <text evidence="2 9">Belongs to the enolase family.</text>
</comment>
<dbReference type="InterPro" id="IPR036849">
    <property type="entry name" value="Enolase-like_C_sf"/>
</dbReference>
<feature type="binding site" evidence="11">
    <location>
        <position position="160"/>
    </location>
    <ligand>
        <name>substrate</name>
    </ligand>
</feature>
<dbReference type="InterPro" id="IPR020811">
    <property type="entry name" value="Enolase_N"/>
</dbReference>
<evidence type="ECO:0000256" key="4">
    <source>
        <dbReference type="ARBA" id="ARBA00017068"/>
    </source>
</evidence>
<feature type="binding site" evidence="11">
    <location>
        <position position="300"/>
    </location>
    <ligand>
        <name>substrate</name>
    </ligand>
</feature>
<gene>
    <name evidence="9" type="primary">eno</name>
    <name evidence="15" type="ORF">CEG42_01310</name>
</gene>
<feature type="binding site" evidence="9">
    <location>
        <position position="168"/>
    </location>
    <ligand>
        <name>(2R)-2-phosphoglycerate</name>
        <dbReference type="ChEBI" id="CHEBI:58289"/>
    </ligand>
</feature>
<dbReference type="PANTHER" id="PTHR11902:SF1">
    <property type="entry name" value="ENOLASE"/>
    <property type="match status" value="1"/>
</dbReference>
<evidence type="ECO:0000256" key="2">
    <source>
        <dbReference type="ARBA" id="ARBA00009604"/>
    </source>
</evidence>
<evidence type="ECO:0000256" key="12">
    <source>
        <dbReference type="PIRSR" id="PIRSR001400-3"/>
    </source>
</evidence>
<dbReference type="GO" id="GO:0004634">
    <property type="term" value="F:phosphopyruvate hydratase activity"/>
    <property type="evidence" value="ECO:0007669"/>
    <property type="project" value="UniProtKB-UniRule"/>
</dbReference>
<dbReference type="InterPro" id="IPR000941">
    <property type="entry name" value="Enolase"/>
</dbReference>
<dbReference type="Gene3D" id="3.30.390.10">
    <property type="entry name" value="Enolase-like, N-terminal domain"/>
    <property type="match status" value="1"/>
</dbReference>
<accession>A0AAC9X6T1</accession>
<evidence type="ECO:0000256" key="5">
    <source>
        <dbReference type="ARBA" id="ARBA00022525"/>
    </source>
</evidence>
<dbReference type="SUPFAM" id="SSF54826">
    <property type="entry name" value="Enolase N-terminal domain-like"/>
    <property type="match status" value="1"/>
</dbReference>
<reference evidence="15 16" key="1">
    <citation type="submission" date="2017-06" db="EMBL/GenBank/DDBJ databases">
        <title>Genome Sequencing and Comparative Genomics Analysis of Five Ureaplasma Urealyticums with Different Drug Resistance.</title>
        <authorList>
            <person name="Ma L."/>
            <person name="Jia T."/>
        </authorList>
    </citation>
    <scope>NUCLEOTIDE SEQUENCE [LARGE SCALE GENOMIC DNA]</scope>
    <source>
        <strain evidence="16">hebnu uu3</strain>
    </source>
</reference>
<feature type="binding site" evidence="9">
    <location>
        <position position="380"/>
    </location>
    <ligand>
        <name>(2R)-2-phosphoglycerate</name>
        <dbReference type="ChEBI" id="CHEBI:58289"/>
    </ligand>
</feature>
<evidence type="ECO:0000256" key="3">
    <source>
        <dbReference type="ARBA" id="ARBA00012058"/>
    </source>
</evidence>